<dbReference type="AlphaFoldDB" id="A0A0F9BHK4"/>
<feature type="non-terminal residue" evidence="1">
    <location>
        <position position="1"/>
    </location>
</feature>
<reference evidence="1" key="1">
    <citation type="journal article" date="2015" name="Nature">
        <title>Complex archaea that bridge the gap between prokaryotes and eukaryotes.</title>
        <authorList>
            <person name="Spang A."/>
            <person name="Saw J.H."/>
            <person name="Jorgensen S.L."/>
            <person name="Zaremba-Niedzwiedzka K."/>
            <person name="Martijn J."/>
            <person name="Lind A.E."/>
            <person name="van Eijk R."/>
            <person name="Schleper C."/>
            <person name="Guy L."/>
            <person name="Ettema T.J."/>
        </authorList>
    </citation>
    <scope>NUCLEOTIDE SEQUENCE</scope>
</reference>
<comment type="caution">
    <text evidence="1">The sequence shown here is derived from an EMBL/GenBank/DDBJ whole genome shotgun (WGS) entry which is preliminary data.</text>
</comment>
<name>A0A0F9BHK4_9ZZZZ</name>
<organism evidence="1">
    <name type="scientific">marine sediment metagenome</name>
    <dbReference type="NCBI Taxonomy" id="412755"/>
    <lineage>
        <taxon>unclassified sequences</taxon>
        <taxon>metagenomes</taxon>
        <taxon>ecological metagenomes</taxon>
    </lineage>
</organism>
<gene>
    <name evidence="1" type="ORF">LCGC14_2446380</name>
</gene>
<sequence length="39" mass="4428">IWTRLGSIETKLDGINGRVDKHDVEIAVHDEKLDRLTAL</sequence>
<evidence type="ECO:0000313" key="1">
    <source>
        <dbReference type="EMBL" id="KKL21344.1"/>
    </source>
</evidence>
<accession>A0A0F9BHK4</accession>
<protein>
    <submittedName>
        <fullName evidence="1">Uncharacterized protein</fullName>
    </submittedName>
</protein>
<proteinExistence type="predicted"/>
<dbReference type="EMBL" id="LAZR01037768">
    <property type="protein sequence ID" value="KKL21344.1"/>
    <property type="molecule type" value="Genomic_DNA"/>
</dbReference>